<dbReference type="Pfam" id="PF02126">
    <property type="entry name" value="PTE"/>
    <property type="match status" value="1"/>
</dbReference>
<comment type="caution">
    <text evidence="6">The sequence shown here is derived from an EMBL/GenBank/DDBJ whole genome shotgun (WGS) entry which is preliminary data.</text>
</comment>
<dbReference type="SUPFAM" id="SSF51556">
    <property type="entry name" value="Metallo-dependent hydrolases"/>
    <property type="match status" value="1"/>
</dbReference>
<feature type="binding site" evidence="4">
    <location>
        <position position="22"/>
    </location>
    <ligand>
        <name>Zn(2+)</name>
        <dbReference type="ChEBI" id="CHEBI:29105"/>
        <label>1</label>
    </ligand>
</feature>
<comment type="similarity">
    <text evidence="5">Belongs to the metallo-dependent hydrolases superfamily. Phosphotriesterase family.</text>
</comment>
<keyword evidence="2" id="KW-0378">Hydrolase</keyword>
<dbReference type="GO" id="GO:0008270">
    <property type="term" value="F:zinc ion binding"/>
    <property type="evidence" value="ECO:0007669"/>
    <property type="project" value="InterPro"/>
</dbReference>
<feature type="binding site" description="via carbamate group" evidence="4">
    <location>
        <position position="154"/>
    </location>
    <ligand>
        <name>Zn(2+)</name>
        <dbReference type="ChEBI" id="CHEBI:29105"/>
        <label>1</label>
    </ligand>
</feature>
<dbReference type="GO" id="GO:0016787">
    <property type="term" value="F:hydrolase activity"/>
    <property type="evidence" value="ECO:0007669"/>
    <property type="project" value="UniProtKB-KW"/>
</dbReference>
<dbReference type="PIRSF" id="PIRSF016839">
    <property type="entry name" value="PhP"/>
    <property type="match status" value="1"/>
</dbReference>
<evidence type="ECO:0000256" key="3">
    <source>
        <dbReference type="PIRSR" id="PIRSR601559-50"/>
    </source>
</evidence>
<feature type="binding site" evidence="4">
    <location>
        <position position="187"/>
    </location>
    <ligand>
        <name>Zn(2+)</name>
        <dbReference type="ChEBI" id="CHEBI:29105"/>
        <label>2</label>
    </ligand>
</feature>
<comment type="cofactor">
    <cofactor evidence="4">
        <name>a divalent metal cation</name>
        <dbReference type="ChEBI" id="CHEBI:60240"/>
    </cofactor>
    <text evidence="4">Binds 2 divalent metal cations per subunit.</text>
</comment>
<evidence type="ECO:0000313" key="6">
    <source>
        <dbReference type="EMBL" id="MBC8586647.1"/>
    </source>
</evidence>
<dbReference type="Proteomes" id="UP000601171">
    <property type="component" value="Unassembled WGS sequence"/>
</dbReference>
<keyword evidence="7" id="KW-1185">Reference proteome</keyword>
<dbReference type="RefSeq" id="WP_262428109.1">
    <property type="nucleotide sequence ID" value="NZ_JACRTG010000001.1"/>
</dbReference>
<evidence type="ECO:0000256" key="4">
    <source>
        <dbReference type="PIRSR" id="PIRSR601559-51"/>
    </source>
</evidence>
<dbReference type="PROSITE" id="PS51347">
    <property type="entry name" value="PHOSPHOTRIESTERASE_2"/>
    <property type="match status" value="1"/>
</dbReference>
<name>A0A926IDT8_9FIRM</name>
<dbReference type="InterPro" id="IPR001559">
    <property type="entry name" value="Phosphotriesterase"/>
</dbReference>
<evidence type="ECO:0000256" key="1">
    <source>
        <dbReference type="ARBA" id="ARBA00022723"/>
    </source>
</evidence>
<dbReference type="AlphaFoldDB" id="A0A926IDT8"/>
<gene>
    <name evidence="6" type="ORF">H8707_00110</name>
</gene>
<dbReference type="EMBL" id="JACRTG010000001">
    <property type="protein sequence ID" value="MBC8586647.1"/>
    <property type="molecule type" value="Genomic_DNA"/>
</dbReference>
<sequence length="331" mass="37530">MTFIRTLLGDIHPKNLGIVNGHEHIICSPPYWVEKGEDDLILDNTEKSLADVLDFKMYGGNAIVDATAIDYGRNVEEVANISRLSGIHIIGTAGFNKSFLWKAKIPEHLKEYTGEYETFEDMIEKKSIENLVEMVRMEIEVGLEGTNYKAGQVKFGTGYNSINPLEIKTIKAAVMVHKLTGAPVHSHTEAGTMAIEQIEILEKEGMDLKNVSFGHMDRNIDLYYYEQIASTGAYLSFDGLGKNKYGPESNRINAIINLIKMGYINQILLGGDTARKSYYRSYGYGLGLEWLLKRWIPRFRIECEREGLDSEEVVNKLLIENPKRYLTFKEV</sequence>
<feature type="binding site" evidence="4">
    <location>
        <position position="272"/>
    </location>
    <ligand>
        <name>Zn(2+)</name>
        <dbReference type="ChEBI" id="CHEBI:29105"/>
        <label>1</label>
    </ligand>
</feature>
<feature type="modified residue" description="N6-carboxylysine" evidence="3 5">
    <location>
        <position position="154"/>
    </location>
</feature>
<feature type="binding site" description="via carbamate group" evidence="4">
    <location>
        <position position="154"/>
    </location>
    <ligand>
        <name>Zn(2+)</name>
        <dbReference type="ChEBI" id="CHEBI:29105"/>
        <label>2</label>
    </ligand>
</feature>
<feature type="binding site" evidence="4">
    <location>
        <position position="215"/>
    </location>
    <ligand>
        <name>Zn(2+)</name>
        <dbReference type="ChEBI" id="CHEBI:29105"/>
        <label>2</label>
    </ligand>
</feature>
<dbReference type="PANTHER" id="PTHR10819">
    <property type="entry name" value="PHOSPHOTRIESTERASE-RELATED"/>
    <property type="match status" value="1"/>
</dbReference>
<dbReference type="Gene3D" id="3.20.20.140">
    <property type="entry name" value="Metal-dependent hydrolases"/>
    <property type="match status" value="1"/>
</dbReference>
<evidence type="ECO:0000313" key="7">
    <source>
        <dbReference type="Proteomes" id="UP000601171"/>
    </source>
</evidence>
<reference evidence="6" key="1">
    <citation type="submission" date="2020-08" db="EMBL/GenBank/DDBJ databases">
        <title>Genome public.</title>
        <authorList>
            <person name="Liu C."/>
            <person name="Sun Q."/>
        </authorList>
    </citation>
    <scope>NUCLEOTIDE SEQUENCE</scope>
    <source>
        <strain evidence="6">BX21</strain>
    </source>
</reference>
<evidence type="ECO:0000256" key="2">
    <source>
        <dbReference type="ARBA" id="ARBA00022801"/>
    </source>
</evidence>
<accession>A0A926IDT8</accession>
<dbReference type="PANTHER" id="PTHR10819:SF3">
    <property type="entry name" value="PHOSPHOTRIESTERASE-RELATED PROTEIN"/>
    <property type="match status" value="1"/>
</dbReference>
<dbReference type="InterPro" id="IPR032466">
    <property type="entry name" value="Metal_Hydrolase"/>
</dbReference>
<keyword evidence="1 4" id="KW-0479">Metal-binding</keyword>
<protein>
    <submittedName>
        <fullName evidence="6">Phosphotriesterase</fullName>
    </submittedName>
</protein>
<organism evidence="6 7">
    <name type="scientific">Paratissierella segnis</name>
    <dbReference type="NCBI Taxonomy" id="2763679"/>
    <lineage>
        <taxon>Bacteria</taxon>
        <taxon>Bacillati</taxon>
        <taxon>Bacillota</taxon>
        <taxon>Tissierellia</taxon>
        <taxon>Tissierellales</taxon>
        <taxon>Tissierellaceae</taxon>
        <taxon>Paratissierella</taxon>
    </lineage>
</organism>
<feature type="binding site" evidence="4">
    <location>
        <position position="24"/>
    </location>
    <ligand>
        <name>Zn(2+)</name>
        <dbReference type="ChEBI" id="CHEBI:29105"/>
        <label>1</label>
    </ligand>
</feature>
<evidence type="ECO:0000256" key="5">
    <source>
        <dbReference type="PROSITE-ProRule" id="PRU00679"/>
    </source>
</evidence>
<proteinExistence type="inferred from homology"/>